<reference evidence="2 3" key="1">
    <citation type="submission" date="2022-10" db="EMBL/GenBank/DDBJ databases">
        <title>Sphingomonas sp.</title>
        <authorList>
            <person name="Jin C."/>
        </authorList>
    </citation>
    <scope>NUCLEOTIDE SEQUENCE [LARGE SCALE GENOMIC DNA]</scope>
    <source>
        <strain evidence="2 3">BN140010</strain>
    </source>
</reference>
<accession>A0ABT3JHY1</accession>
<evidence type="ECO:0000313" key="3">
    <source>
        <dbReference type="Proteomes" id="UP001526246"/>
    </source>
</evidence>
<dbReference type="Proteomes" id="UP001526246">
    <property type="component" value="Unassembled WGS sequence"/>
</dbReference>
<proteinExistence type="predicted"/>
<protein>
    <submittedName>
        <fullName evidence="2">Uncharacterized protein</fullName>
    </submittedName>
</protein>
<dbReference type="EMBL" id="JAPDOB010000002">
    <property type="protein sequence ID" value="MCW3798386.1"/>
    <property type="molecule type" value="Genomic_DNA"/>
</dbReference>
<evidence type="ECO:0000313" key="2">
    <source>
        <dbReference type="EMBL" id="MCW3798386.1"/>
    </source>
</evidence>
<gene>
    <name evidence="2" type="ORF">OMW55_11280</name>
</gene>
<name>A0ABT3JHY1_9SPHN</name>
<comment type="caution">
    <text evidence="2">The sequence shown here is derived from an EMBL/GenBank/DDBJ whole genome shotgun (WGS) entry which is preliminary data.</text>
</comment>
<sequence length="101" mass="11017">MKRWIALTAAVAVACSPIVMGSPVQAKQPDLPGDPDIHALCEFLIDEYGGFNSFGDCISGFRSNAPEICKELRSADLLEWAGFDSFSYCVRTVNNGSSQRR</sequence>
<dbReference type="PROSITE" id="PS51257">
    <property type="entry name" value="PROKAR_LIPOPROTEIN"/>
    <property type="match status" value="1"/>
</dbReference>
<evidence type="ECO:0000256" key="1">
    <source>
        <dbReference type="SAM" id="SignalP"/>
    </source>
</evidence>
<organism evidence="2 3">
    <name type="scientific">Sphingomonas arvum</name>
    <dbReference type="NCBI Taxonomy" id="2992113"/>
    <lineage>
        <taxon>Bacteria</taxon>
        <taxon>Pseudomonadati</taxon>
        <taxon>Pseudomonadota</taxon>
        <taxon>Alphaproteobacteria</taxon>
        <taxon>Sphingomonadales</taxon>
        <taxon>Sphingomonadaceae</taxon>
        <taxon>Sphingomonas</taxon>
    </lineage>
</organism>
<feature type="chain" id="PRO_5045721343" evidence="1">
    <location>
        <begin position="22"/>
        <end position="101"/>
    </location>
</feature>
<dbReference type="RefSeq" id="WP_264883210.1">
    <property type="nucleotide sequence ID" value="NZ_JAPDOB010000002.1"/>
</dbReference>
<keyword evidence="1" id="KW-0732">Signal</keyword>
<keyword evidence="3" id="KW-1185">Reference proteome</keyword>
<feature type="signal peptide" evidence="1">
    <location>
        <begin position="1"/>
        <end position="21"/>
    </location>
</feature>